<evidence type="ECO:0000256" key="1">
    <source>
        <dbReference type="SAM" id="SignalP"/>
    </source>
</evidence>
<gene>
    <name evidence="2" type="ORF">PXEA_LOCUS25047</name>
</gene>
<proteinExistence type="predicted"/>
<name>A0A448X9J7_9PLAT</name>
<dbReference type="Proteomes" id="UP000784294">
    <property type="component" value="Unassembled WGS sequence"/>
</dbReference>
<dbReference type="AlphaFoldDB" id="A0A448X9J7"/>
<keyword evidence="3" id="KW-1185">Reference proteome</keyword>
<feature type="chain" id="PRO_5019123480" evidence="1">
    <location>
        <begin position="28"/>
        <end position="53"/>
    </location>
</feature>
<sequence length="53" mass="6325">MSFRRIRRVTLPTPLLLMRAILLRVETSTLKGHRRTSMLIYLMCQTYRSTRVS</sequence>
<protein>
    <submittedName>
        <fullName evidence="2">Uncharacterized protein</fullName>
    </submittedName>
</protein>
<evidence type="ECO:0000313" key="3">
    <source>
        <dbReference type="Proteomes" id="UP000784294"/>
    </source>
</evidence>
<comment type="caution">
    <text evidence="2">The sequence shown here is derived from an EMBL/GenBank/DDBJ whole genome shotgun (WGS) entry which is preliminary data.</text>
</comment>
<dbReference type="EMBL" id="CAAALY010124512">
    <property type="protein sequence ID" value="VEL31607.1"/>
    <property type="molecule type" value="Genomic_DNA"/>
</dbReference>
<feature type="signal peptide" evidence="1">
    <location>
        <begin position="1"/>
        <end position="27"/>
    </location>
</feature>
<accession>A0A448X9J7</accession>
<reference evidence="2" key="1">
    <citation type="submission" date="2018-11" db="EMBL/GenBank/DDBJ databases">
        <authorList>
            <consortium name="Pathogen Informatics"/>
        </authorList>
    </citation>
    <scope>NUCLEOTIDE SEQUENCE</scope>
</reference>
<keyword evidence="1" id="KW-0732">Signal</keyword>
<evidence type="ECO:0000313" key="2">
    <source>
        <dbReference type="EMBL" id="VEL31607.1"/>
    </source>
</evidence>
<organism evidence="2 3">
    <name type="scientific">Protopolystoma xenopodis</name>
    <dbReference type="NCBI Taxonomy" id="117903"/>
    <lineage>
        <taxon>Eukaryota</taxon>
        <taxon>Metazoa</taxon>
        <taxon>Spiralia</taxon>
        <taxon>Lophotrochozoa</taxon>
        <taxon>Platyhelminthes</taxon>
        <taxon>Monogenea</taxon>
        <taxon>Polyopisthocotylea</taxon>
        <taxon>Polystomatidea</taxon>
        <taxon>Polystomatidae</taxon>
        <taxon>Protopolystoma</taxon>
    </lineage>
</organism>